<evidence type="ECO:0000256" key="2">
    <source>
        <dbReference type="ARBA" id="ARBA00004496"/>
    </source>
</evidence>
<dbReference type="GO" id="GO:0071025">
    <property type="term" value="P:RNA surveillance"/>
    <property type="evidence" value="ECO:0007669"/>
    <property type="project" value="InterPro"/>
</dbReference>
<dbReference type="EMBL" id="CAJVPK010000013">
    <property type="protein sequence ID" value="CAG8433269.1"/>
    <property type="molecule type" value="Genomic_DNA"/>
</dbReference>
<comment type="similarity">
    <text evidence="3">Belongs to the eukaryotic release factor 1 family. Pelota subfamily.</text>
</comment>
<accession>A0A9N8UYL1</accession>
<dbReference type="InterPro" id="IPR004405">
    <property type="entry name" value="TF_pelota"/>
</dbReference>
<evidence type="ECO:0000313" key="12">
    <source>
        <dbReference type="Proteomes" id="UP000789706"/>
    </source>
</evidence>
<evidence type="ECO:0000313" key="11">
    <source>
        <dbReference type="EMBL" id="CAG8433269.1"/>
    </source>
</evidence>
<protein>
    <submittedName>
        <fullName evidence="11">4150_t:CDS:1</fullName>
    </submittedName>
</protein>
<dbReference type="SMART" id="SM01194">
    <property type="entry name" value="eRF1_1"/>
    <property type="match status" value="1"/>
</dbReference>
<dbReference type="GO" id="GO:0070966">
    <property type="term" value="P:nuclear-transcribed mRNA catabolic process, no-go decay"/>
    <property type="evidence" value="ECO:0007669"/>
    <property type="project" value="InterPro"/>
</dbReference>
<dbReference type="InterPro" id="IPR038069">
    <property type="entry name" value="Pelota/DOM34_N"/>
</dbReference>
<dbReference type="PROSITE" id="PS51203">
    <property type="entry name" value="CS"/>
    <property type="match status" value="1"/>
</dbReference>
<dbReference type="Gene3D" id="3.30.1330.30">
    <property type="match status" value="1"/>
</dbReference>
<dbReference type="InterPro" id="IPR007052">
    <property type="entry name" value="CS_dom"/>
</dbReference>
<dbReference type="Gene3D" id="3.30.420.60">
    <property type="entry name" value="eRF1 domain 2"/>
    <property type="match status" value="1"/>
</dbReference>
<dbReference type="Pfam" id="PF03464">
    <property type="entry name" value="eRF1_2"/>
    <property type="match status" value="1"/>
</dbReference>
<keyword evidence="12" id="KW-1185">Reference proteome</keyword>
<dbReference type="GO" id="GO:0070651">
    <property type="term" value="P:nonfunctional rRNA decay"/>
    <property type="evidence" value="ECO:0007669"/>
    <property type="project" value="TreeGrafter"/>
</dbReference>
<dbReference type="NCBIfam" id="TIGR00111">
    <property type="entry name" value="pelota"/>
    <property type="match status" value="1"/>
</dbReference>
<comment type="subcellular location">
    <subcellularLocation>
        <location evidence="2">Cytoplasm</location>
    </subcellularLocation>
</comment>
<feature type="domain" description="CS" evidence="10">
    <location>
        <begin position="46"/>
        <end position="210"/>
    </location>
</feature>
<dbReference type="InterPro" id="IPR042226">
    <property type="entry name" value="eFR1_2_sf"/>
</dbReference>
<dbReference type="InterPro" id="IPR005142">
    <property type="entry name" value="eRF1_3"/>
</dbReference>
<feature type="domain" description="SHSP" evidence="9">
    <location>
        <begin position="42"/>
        <end position="208"/>
    </location>
</feature>
<dbReference type="GO" id="GO:0005737">
    <property type="term" value="C:cytoplasm"/>
    <property type="evidence" value="ECO:0007669"/>
    <property type="project" value="UniProtKB-SubCell"/>
</dbReference>
<evidence type="ECO:0000256" key="6">
    <source>
        <dbReference type="PROSITE-ProRule" id="PRU00285"/>
    </source>
</evidence>
<keyword evidence="4" id="KW-0963">Cytoplasm</keyword>
<evidence type="ECO:0000256" key="1">
    <source>
        <dbReference type="ARBA" id="ARBA00001968"/>
    </source>
</evidence>
<dbReference type="Pfam" id="PF00011">
    <property type="entry name" value="HSP20"/>
    <property type="match status" value="1"/>
</dbReference>
<evidence type="ECO:0000259" key="10">
    <source>
        <dbReference type="PROSITE" id="PS51203"/>
    </source>
</evidence>
<comment type="similarity">
    <text evidence="6 7">Belongs to the small heat shock protein (HSP20) family.</text>
</comment>
<comment type="cofactor">
    <cofactor evidence="1">
        <name>a divalent metal cation</name>
        <dbReference type="ChEBI" id="CHEBI:60240"/>
    </cofactor>
</comment>
<evidence type="ECO:0000256" key="8">
    <source>
        <dbReference type="SAM" id="MobiDB-lite"/>
    </source>
</evidence>
<dbReference type="Pfam" id="PF26356">
    <property type="entry name" value="Pelota_N"/>
    <property type="match status" value="1"/>
</dbReference>
<keyword evidence="5" id="KW-0479">Metal-binding</keyword>
<dbReference type="PANTHER" id="PTHR10853">
    <property type="entry name" value="PELOTA"/>
    <property type="match status" value="1"/>
</dbReference>
<dbReference type="SUPFAM" id="SSF159065">
    <property type="entry name" value="Dom34/Pelota N-terminal domain-like"/>
    <property type="match status" value="1"/>
</dbReference>
<dbReference type="SUPFAM" id="SSF53137">
    <property type="entry name" value="Translational machinery components"/>
    <property type="match status" value="1"/>
</dbReference>
<evidence type="ECO:0000256" key="5">
    <source>
        <dbReference type="ARBA" id="ARBA00022723"/>
    </source>
</evidence>
<feature type="compositionally biased region" description="Low complexity" evidence="8">
    <location>
        <begin position="120"/>
        <end position="135"/>
    </location>
</feature>
<dbReference type="GO" id="GO:0032790">
    <property type="term" value="P:ribosome disassembly"/>
    <property type="evidence" value="ECO:0007669"/>
    <property type="project" value="TreeGrafter"/>
</dbReference>
<dbReference type="CDD" id="cd06464">
    <property type="entry name" value="ACD_sHsps-like"/>
    <property type="match status" value="1"/>
</dbReference>
<feature type="region of interest" description="Disordered" evidence="8">
    <location>
        <begin position="105"/>
        <end position="148"/>
    </location>
</feature>
<name>A0A9N8UYL1_9GLOM</name>
<dbReference type="FunFam" id="3.30.1330.30:FF:000008">
    <property type="entry name" value="Protein pelota homolog"/>
    <property type="match status" value="1"/>
</dbReference>
<proteinExistence type="inferred from homology"/>
<dbReference type="FunFam" id="2.30.30.870:FF:000001">
    <property type="entry name" value="Protein pelota homolog"/>
    <property type="match status" value="1"/>
</dbReference>
<sequence length="557" mass="62638">MSLINRVFPSIAQEFGRAFSLLEDPLFNTALRSGTRFPSSFTSTEYFRPSVDICETDKSYVVEAEVPGMKKDDLSVEFTNDNTLVLKGKIEKFTRGDNIRTIEATPETAGGAIPADKATEGVTTEGSSTEGSSTTAVQQQTSGEVSERSPVYWSSERVLGNFQRSFQFPGRIDPENVKANYKDGILSIVVPKGFVVLCPEELEDMWHVYNLISIGDQLKASTIRRIQNESATGSVDSERIRLTLTISVDKVDFDPQGGILRIRGRNVVENKYVKLGMYHTIDLELNRNFTLLKQEWDIIALERVQEACDITKQADVAAVVLQEGLANLCLVTHSMTIVRQRVEQSIPRKRKGNVTNYEKGLQKFYDQVMKAIMRHVNFEVVKVVILASPGFDQLHEYIFAEAVKQDIRQLIENKSKFVLIHCSSGHKHSLQEVLQDTTIQSQLTDTKYAQESVALDKFYKMLNDNPDKAFYGWDHVKKAEERGAIGTLLVSDELFRAADISTRKKYIHLVESVRSMGGKVLLFSSLHVSGEQLNQLTGVAAILNFPLPDIEEEENYE</sequence>
<dbReference type="SUPFAM" id="SSF55315">
    <property type="entry name" value="L30e-like"/>
    <property type="match status" value="1"/>
</dbReference>
<dbReference type="InterPro" id="IPR005140">
    <property type="entry name" value="eRF1_Pelota-like_N"/>
</dbReference>
<dbReference type="InterPro" id="IPR005141">
    <property type="entry name" value="eRF1_2"/>
</dbReference>
<comment type="caution">
    <text evidence="11">The sequence shown here is derived from an EMBL/GenBank/DDBJ whole genome shotgun (WGS) entry which is preliminary data.</text>
</comment>
<gene>
    <name evidence="11" type="ORF">DEBURN_LOCUS400</name>
</gene>
<dbReference type="AlphaFoldDB" id="A0A9N8UYL1"/>
<reference evidence="11" key="1">
    <citation type="submission" date="2021-06" db="EMBL/GenBank/DDBJ databases">
        <authorList>
            <person name="Kallberg Y."/>
            <person name="Tangrot J."/>
            <person name="Rosling A."/>
        </authorList>
    </citation>
    <scope>NUCLEOTIDE SEQUENCE</scope>
    <source>
        <strain evidence="11">AZ414A</strain>
    </source>
</reference>
<organism evidence="11 12">
    <name type="scientific">Diversispora eburnea</name>
    <dbReference type="NCBI Taxonomy" id="1213867"/>
    <lineage>
        <taxon>Eukaryota</taxon>
        <taxon>Fungi</taxon>
        <taxon>Fungi incertae sedis</taxon>
        <taxon>Mucoromycota</taxon>
        <taxon>Glomeromycotina</taxon>
        <taxon>Glomeromycetes</taxon>
        <taxon>Diversisporales</taxon>
        <taxon>Diversisporaceae</taxon>
        <taxon>Diversispora</taxon>
    </lineage>
</organism>
<dbReference type="InterPro" id="IPR008978">
    <property type="entry name" value="HSP20-like_chaperone"/>
</dbReference>
<evidence type="ECO:0000256" key="7">
    <source>
        <dbReference type="RuleBase" id="RU003616"/>
    </source>
</evidence>
<dbReference type="Gene3D" id="2.30.30.870">
    <property type="entry name" value="Pelota, domain A"/>
    <property type="match status" value="1"/>
</dbReference>
<dbReference type="Pfam" id="PF03465">
    <property type="entry name" value="eRF1_3"/>
    <property type="match status" value="1"/>
</dbReference>
<dbReference type="InterPro" id="IPR058547">
    <property type="entry name" value="Pelota_N"/>
</dbReference>
<dbReference type="InterPro" id="IPR002068">
    <property type="entry name" value="A-crystallin/Hsp20_dom"/>
</dbReference>
<dbReference type="Gene3D" id="2.60.40.790">
    <property type="match status" value="1"/>
</dbReference>
<evidence type="ECO:0000256" key="3">
    <source>
        <dbReference type="ARBA" id="ARBA00009504"/>
    </source>
</evidence>
<dbReference type="GO" id="GO:0070481">
    <property type="term" value="P:nuclear-transcribed mRNA catabolic process, non-stop decay"/>
    <property type="evidence" value="ECO:0007669"/>
    <property type="project" value="InterPro"/>
</dbReference>
<dbReference type="Proteomes" id="UP000789706">
    <property type="component" value="Unassembled WGS sequence"/>
</dbReference>
<dbReference type="GO" id="GO:0046872">
    <property type="term" value="F:metal ion binding"/>
    <property type="evidence" value="ECO:0007669"/>
    <property type="project" value="UniProtKB-KW"/>
</dbReference>
<dbReference type="PROSITE" id="PS01031">
    <property type="entry name" value="SHSP"/>
    <property type="match status" value="1"/>
</dbReference>
<dbReference type="SUPFAM" id="SSF49764">
    <property type="entry name" value="HSP20-like chaperones"/>
    <property type="match status" value="1"/>
</dbReference>
<dbReference type="InterPro" id="IPR029064">
    <property type="entry name" value="Ribosomal_eL30-like_sf"/>
</dbReference>
<evidence type="ECO:0000256" key="4">
    <source>
        <dbReference type="ARBA" id="ARBA00022490"/>
    </source>
</evidence>
<evidence type="ECO:0000259" key="9">
    <source>
        <dbReference type="PROSITE" id="PS01031"/>
    </source>
</evidence>
<dbReference type="PANTHER" id="PTHR10853:SF0">
    <property type="entry name" value="PROTEIN PELOTA HOMOLOG"/>
    <property type="match status" value="1"/>
</dbReference>
<dbReference type="FunFam" id="3.30.420.60:FF:000002">
    <property type="entry name" value="Protein pelota homolog"/>
    <property type="match status" value="1"/>
</dbReference>
<dbReference type="OrthoDB" id="10249111at2759"/>